<reference evidence="2" key="1">
    <citation type="journal article" date="2015" name="Nature">
        <title>Complex archaea that bridge the gap between prokaryotes and eukaryotes.</title>
        <authorList>
            <person name="Spang A."/>
            <person name="Saw J.H."/>
            <person name="Jorgensen S.L."/>
            <person name="Zaremba-Niedzwiedzka K."/>
            <person name="Martijn J."/>
            <person name="Lind A.E."/>
            <person name="van Eijk R."/>
            <person name="Schleper C."/>
            <person name="Guy L."/>
            <person name="Ettema T.J."/>
        </authorList>
    </citation>
    <scope>NUCLEOTIDE SEQUENCE</scope>
</reference>
<evidence type="ECO:0000313" key="2">
    <source>
        <dbReference type="EMBL" id="KKM21087.1"/>
    </source>
</evidence>
<organism evidence="2">
    <name type="scientific">marine sediment metagenome</name>
    <dbReference type="NCBI Taxonomy" id="412755"/>
    <lineage>
        <taxon>unclassified sequences</taxon>
        <taxon>metagenomes</taxon>
        <taxon>ecological metagenomes</taxon>
    </lineage>
</organism>
<proteinExistence type="predicted"/>
<dbReference type="EMBL" id="LAZR01013630">
    <property type="protein sequence ID" value="KKM21087.1"/>
    <property type="molecule type" value="Genomic_DNA"/>
</dbReference>
<gene>
    <name evidence="2" type="ORF">LCGC14_1638990</name>
</gene>
<feature type="region of interest" description="Disordered" evidence="1">
    <location>
        <begin position="116"/>
        <end position="147"/>
    </location>
</feature>
<name>A0A0F9I0S7_9ZZZZ</name>
<accession>A0A0F9I0S7</accession>
<evidence type="ECO:0000256" key="1">
    <source>
        <dbReference type="SAM" id="MobiDB-lite"/>
    </source>
</evidence>
<comment type="caution">
    <text evidence="2">The sequence shown here is derived from an EMBL/GenBank/DDBJ whole genome shotgun (WGS) entry which is preliminary data.</text>
</comment>
<sequence length="147" mass="16310">MTEEEQTKIAVPSIDEIMSSSEPLQTLDIDAGEGKGFTVTYRAMSWLDKSACVAKATEFYLNDDGKPQTMFHVDIYFREALKKLLVSFPYPVSDKILNGLKPHIGEQLQTIIPAALGESPTNLDRESEKPSKAGKQKTRSRSATQSK</sequence>
<dbReference type="AlphaFoldDB" id="A0A0F9I0S7"/>
<protein>
    <submittedName>
        <fullName evidence="2">Uncharacterized protein</fullName>
    </submittedName>
</protein>